<proteinExistence type="predicted"/>
<dbReference type="PANTHER" id="PTHR34406:SF1">
    <property type="entry name" value="PROTEIN YCEI"/>
    <property type="match status" value="1"/>
</dbReference>
<dbReference type="EMBL" id="JAUFQH010000012">
    <property type="protein sequence ID" value="MDN3620498.1"/>
    <property type="molecule type" value="Genomic_DNA"/>
</dbReference>
<dbReference type="InterPro" id="IPR036761">
    <property type="entry name" value="TTHA0802/YceI-like_sf"/>
</dbReference>
<dbReference type="Proteomes" id="UP001228636">
    <property type="component" value="Unassembled WGS sequence"/>
</dbReference>
<feature type="domain" description="Lipid/polyisoprenoid-binding YceI-like" evidence="1">
    <location>
        <begin position="41"/>
        <end position="212"/>
    </location>
</feature>
<dbReference type="InterPro" id="IPR007372">
    <property type="entry name" value="Lipid/polyisoprenoid-bd_YceI"/>
</dbReference>
<organism evidence="2 3">
    <name type="scientific">Polaribacter sejongensis</name>
    <dbReference type="NCBI Taxonomy" id="985043"/>
    <lineage>
        <taxon>Bacteria</taxon>
        <taxon>Pseudomonadati</taxon>
        <taxon>Bacteroidota</taxon>
        <taxon>Flavobacteriia</taxon>
        <taxon>Flavobacteriales</taxon>
        <taxon>Flavobacteriaceae</taxon>
    </lineage>
</organism>
<dbReference type="Gene3D" id="2.40.128.110">
    <property type="entry name" value="Lipid/polyisoprenoid-binding, YceI-like"/>
    <property type="match status" value="1"/>
</dbReference>
<dbReference type="AlphaFoldDB" id="A0AAJ1QY65"/>
<name>A0AAJ1QY65_9FLAO</name>
<dbReference type="SUPFAM" id="SSF101874">
    <property type="entry name" value="YceI-like"/>
    <property type="match status" value="1"/>
</dbReference>
<sequence length="213" mass="22887">MKRIVLSLVLVASVLTACKGEKKEKVEVKEAVKVEVNVAELNNVDTSVSVLNWKGTKPGGAHNGTVALKSGGLLVEDGKLTSGEFVIDMTSIVNLDIPADKEGNAKLVGHLTSADFFDVATYPTSSFVITSVKEVEGKLAVTGNLQIKDVTKSITIPATISTENGVTVFTSETFNVDRADFNVKYGSKSFFDDLQDKFIDDIMTFSFVVKTKA</sequence>
<reference evidence="2 3" key="1">
    <citation type="journal article" date="2014" name="Int. J. Syst. Evol. Microbiol.">
        <title>Complete genome sequence of Corynebacterium casei LMG S-19264T (=DSM 44701T), isolated from a smear-ripened cheese.</title>
        <authorList>
            <consortium name="US DOE Joint Genome Institute (JGI-PGF)"/>
            <person name="Walter F."/>
            <person name="Albersmeier A."/>
            <person name="Kalinowski J."/>
            <person name="Ruckert C."/>
        </authorList>
    </citation>
    <scope>NUCLEOTIDE SEQUENCE [LARGE SCALE GENOMIC DNA]</scope>
    <source>
        <strain evidence="2 3">CECT 8670</strain>
    </source>
</reference>
<dbReference type="RefSeq" id="WP_261972436.1">
    <property type="nucleotide sequence ID" value="NZ_CP103460.1"/>
</dbReference>
<dbReference type="PROSITE" id="PS51257">
    <property type="entry name" value="PROKAR_LIPOPROTEIN"/>
    <property type="match status" value="1"/>
</dbReference>
<evidence type="ECO:0000313" key="3">
    <source>
        <dbReference type="Proteomes" id="UP001228636"/>
    </source>
</evidence>
<accession>A0AAJ1QY65</accession>
<evidence type="ECO:0000259" key="1">
    <source>
        <dbReference type="SMART" id="SM00867"/>
    </source>
</evidence>
<comment type="caution">
    <text evidence="2">The sequence shown here is derived from an EMBL/GenBank/DDBJ whole genome shotgun (WGS) entry which is preliminary data.</text>
</comment>
<evidence type="ECO:0000313" key="2">
    <source>
        <dbReference type="EMBL" id="MDN3620498.1"/>
    </source>
</evidence>
<dbReference type="Pfam" id="PF04264">
    <property type="entry name" value="YceI"/>
    <property type="match status" value="1"/>
</dbReference>
<gene>
    <name evidence="2" type="ORF">QWY81_13610</name>
</gene>
<protein>
    <submittedName>
        <fullName evidence="2">YceI family protein</fullName>
    </submittedName>
</protein>
<dbReference type="SMART" id="SM00867">
    <property type="entry name" value="YceI"/>
    <property type="match status" value="1"/>
</dbReference>
<dbReference type="PANTHER" id="PTHR34406">
    <property type="entry name" value="PROTEIN YCEI"/>
    <property type="match status" value="1"/>
</dbReference>